<feature type="region of interest" description="Disordered" evidence="2">
    <location>
        <begin position="23"/>
        <end position="77"/>
    </location>
</feature>
<feature type="domain" description="FAS1" evidence="4">
    <location>
        <begin position="82"/>
        <end position="229"/>
    </location>
</feature>
<dbReference type="InterPro" id="IPR036378">
    <property type="entry name" value="FAS1_dom_sf"/>
</dbReference>
<evidence type="ECO:0000259" key="4">
    <source>
        <dbReference type="PROSITE" id="PS50213"/>
    </source>
</evidence>
<evidence type="ECO:0000256" key="1">
    <source>
        <dbReference type="ARBA" id="ARBA00022729"/>
    </source>
</evidence>
<dbReference type="OrthoDB" id="5551751at2759"/>
<feature type="compositionally biased region" description="Basic and acidic residues" evidence="2">
    <location>
        <begin position="63"/>
        <end position="75"/>
    </location>
</feature>
<dbReference type="PROSITE" id="PS50213">
    <property type="entry name" value="FAS1"/>
    <property type="match status" value="1"/>
</dbReference>
<accession>A0A8E5HKF4</accession>
<protein>
    <recommendedName>
        <fullName evidence="4">FAS1 domain-containing protein</fullName>
    </recommendedName>
</protein>
<dbReference type="EMBL" id="CP072753">
    <property type="protein sequence ID" value="QUC16888.1"/>
    <property type="molecule type" value="Genomic_DNA"/>
</dbReference>
<organism evidence="5 6">
    <name type="scientific">Ustilaginoidea virens</name>
    <name type="common">Rice false smut fungus</name>
    <name type="synonym">Villosiclava virens</name>
    <dbReference type="NCBI Taxonomy" id="1159556"/>
    <lineage>
        <taxon>Eukaryota</taxon>
        <taxon>Fungi</taxon>
        <taxon>Dikarya</taxon>
        <taxon>Ascomycota</taxon>
        <taxon>Pezizomycotina</taxon>
        <taxon>Sordariomycetes</taxon>
        <taxon>Hypocreomycetidae</taxon>
        <taxon>Hypocreales</taxon>
        <taxon>Clavicipitaceae</taxon>
        <taxon>Ustilaginoidea</taxon>
    </lineage>
</organism>
<proteinExistence type="predicted"/>
<name>A0A8E5HKF4_USTVR</name>
<dbReference type="InterPro" id="IPR000782">
    <property type="entry name" value="FAS1_domain"/>
</dbReference>
<dbReference type="InterPro" id="IPR040200">
    <property type="entry name" value="Mug57-like"/>
</dbReference>
<dbReference type="PANTHER" id="PTHR28156:SF1">
    <property type="entry name" value="FAS1 DOMAIN-CONTAINING PROTEIN YDR262W"/>
    <property type="match status" value="1"/>
</dbReference>
<reference evidence="5" key="1">
    <citation type="submission" date="2020-03" db="EMBL/GenBank/DDBJ databases">
        <title>A mixture of massive structural variations and highly conserved coding sequences in Ustilaginoidea virens genome.</title>
        <authorList>
            <person name="Zhang K."/>
            <person name="Zhao Z."/>
            <person name="Zhang Z."/>
            <person name="Li Y."/>
            <person name="Hsiang T."/>
            <person name="Sun W."/>
        </authorList>
    </citation>
    <scope>NUCLEOTIDE SEQUENCE</scope>
    <source>
        <strain evidence="5">UV-8b</strain>
    </source>
</reference>
<dbReference type="PANTHER" id="PTHR28156">
    <property type="entry name" value="FAS1 DOMAIN-CONTAINING PROTEIN YDR262W"/>
    <property type="match status" value="1"/>
</dbReference>
<evidence type="ECO:0000256" key="3">
    <source>
        <dbReference type="SAM" id="SignalP"/>
    </source>
</evidence>
<dbReference type="AlphaFoldDB" id="A0A8E5HKF4"/>
<feature type="signal peptide" evidence="3">
    <location>
        <begin position="1"/>
        <end position="19"/>
    </location>
</feature>
<dbReference type="GeneID" id="66061907"/>
<evidence type="ECO:0000313" key="5">
    <source>
        <dbReference type="EMBL" id="QUC16888.1"/>
    </source>
</evidence>
<keyword evidence="1 3" id="KW-0732">Signal</keyword>
<dbReference type="Proteomes" id="UP000027002">
    <property type="component" value="Chromosome 1"/>
</dbReference>
<dbReference type="RefSeq" id="XP_042994561.1">
    <property type="nucleotide sequence ID" value="XM_043138627.1"/>
</dbReference>
<sequence length="232" mass="25503">MRPTLAVVLIAVLAPASLQQIMPPTSQQQRLPVQPPGKEDLYSDDNPPPPRIKFSSGTSSGTADDHDPSSPDKYHPSQIQPRISLAEAIGPQRSISSFGSVARLRSPTSDLLSDPAAKATVLAPLNSAIDALPRKPWESPSDYSALGDRAYQGQQGQDRANHNLEQFVKAHLVMRAPWREGDRATTWAGKQVWWEEKDGKRLILPDGVEVDRVVCRVANGELWLLKGVMNYQ</sequence>
<gene>
    <name evidence="5" type="ORF">UV8b_01129</name>
</gene>
<evidence type="ECO:0000313" key="6">
    <source>
        <dbReference type="Proteomes" id="UP000027002"/>
    </source>
</evidence>
<evidence type="ECO:0000256" key="2">
    <source>
        <dbReference type="SAM" id="MobiDB-lite"/>
    </source>
</evidence>
<keyword evidence="6" id="KW-1185">Reference proteome</keyword>
<feature type="chain" id="PRO_5034787458" description="FAS1 domain-containing protein" evidence="3">
    <location>
        <begin position="20"/>
        <end position="232"/>
    </location>
</feature>
<dbReference type="KEGG" id="uvi:66061907"/>
<dbReference type="SUPFAM" id="SSF82153">
    <property type="entry name" value="FAS1 domain"/>
    <property type="match status" value="1"/>
</dbReference>